<dbReference type="RefSeq" id="WP_163742036.1">
    <property type="nucleotide sequence ID" value="NZ_AP022610.1"/>
</dbReference>
<evidence type="ECO:0000313" key="3">
    <source>
        <dbReference type="Proteomes" id="UP000466517"/>
    </source>
</evidence>
<reference evidence="2 3" key="1">
    <citation type="journal article" date="2019" name="Emerg. Microbes Infect.">
        <title>Comprehensive subspecies identification of 175 nontuberculous mycobacteria species based on 7547 genomic profiles.</title>
        <authorList>
            <person name="Matsumoto Y."/>
            <person name="Kinjo T."/>
            <person name="Motooka D."/>
            <person name="Nabeya D."/>
            <person name="Jung N."/>
            <person name="Uechi K."/>
            <person name="Horii T."/>
            <person name="Iida T."/>
            <person name="Fujita J."/>
            <person name="Nakamura S."/>
        </authorList>
    </citation>
    <scope>NUCLEOTIDE SEQUENCE [LARGE SCALE GENOMIC DNA]</scope>
    <source>
        <strain evidence="2 3">JCM 13574</strain>
    </source>
</reference>
<name>A0A7I7XN20_9MYCO</name>
<protein>
    <submittedName>
        <fullName evidence="2">Uncharacterized protein</fullName>
    </submittedName>
</protein>
<dbReference type="Proteomes" id="UP000466517">
    <property type="component" value="Chromosome"/>
</dbReference>
<dbReference type="KEGG" id="mmag:MMAD_48890"/>
<keyword evidence="1" id="KW-0732">Signal</keyword>
<sequence>MNVLLAFVILAAPFALAALLSWASHRNDAVRSGLLREFGDPDYYRVRHDADAARTRFEHTPTWPVSGVTDERR</sequence>
<feature type="signal peptide" evidence="1">
    <location>
        <begin position="1"/>
        <end position="17"/>
    </location>
</feature>
<dbReference type="EMBL" id="AP022610">
    <property type="protein sequence ID" value="BBZ30594.1"/>
    <property type="molecule type" value="Genomic_DNA"/>
</dbReference>
<keyword evidence="3" id="KW-1185">Reference proteome</keyword>
<dbReference type="AlphaFoldDB" id="A0A7I7XN20"/>
<evidence type="ECO:0000256" key="1">
    <source>
        <dbReference type="SAM" id="SignalP"/>
    </source>
</evidence>
<evidence type="ECO:0000313" key="2">
    <source>
        <dbReference type="EMBL" id="BBZ30594.1"/>
    </source>
</evidence>
<organism evidence="2 3">
    <name type="scientific">Mycolicibacterium madagascariense</name>
    <dbReference type="NCBI Taxonomy" id="212765"/>
    <lineage>
        <taxon>Bacteria</taxon>
        <taxon>Bacillati</taxon>
        <taxon>Actinomycetota</taxon>
        <taxon>Actinomycetes</taxon>
        <taxon>Mycobacteriales</taxon>
        <taxon>Mycobacteriaceae</taxon>
        <taxon>Mycolicibacterium</taxon>
    </lineage>
</organism>
<feature type="chain" id="PRO_5029614544" evidence="1">
    <location>
        <begin position="18"/>
        <end position="73"/>
    </location>
</feature>
<proteinExistence type="predicted"/>
<accession>A0A7I7XN20</accession>
<gene>
    <name evidence="2" type="ORF">MMAD_48890</name>
</gene>